<dbReference type="SMART" id="SM00418">
    <property type="entry name" value="HTH_ARSR"/>
    <property type="match status" value="1"/>
</dbReference>
<evidence type="ECO:0000313" key="6">
    <source>
        <dbReference type="EMBL" id="EAR59902.1"/>
    </source>
</evidence>
<sequence>MNKTVTPTEFFKSLSDETRLNLILLVKHHQELCVCEFTDLLTLSQPKISRHLALLRSNCILSDHRKGKWVYYRINQDLPDWCLEVIDLTFMRNRELIEPMLSRPVAAINCNE</sequence>
<reference evidence="6 7" key="1">
    <citation type="submission" date="2006-02" db="EMBL/GenBank/DDBJ databases">
        <authorList>
            <person name="Pinhassi J."/>
            <person name="Pedros-Alio C."/>
            <person name="Ferriera S."/>
            <person name="Johnson J."/>
            <person name="Kravitz S."/>
            <person name="Halpern A."/>
            <person name="Remington K."/>
            <person name="Beeson K."/>
            <person name="Tran B."/>
            <person name="Rogers Y.-H."/>
            <person name="Friedman R."/>
            <person name="Venter J.C."/>
        </authorList>
    </citation>
    <scope>NUCLEOTIDE SEQUENCE [LARGE SCALE GENOMIC DNA]</scope>
    <source>
        <strain evidence="6 7">MED92</strain>
    </source>
</reference>
<dbReference type="PRINTS" id="PR00778">
    <property type="entry name" value="HTHARSR"/>
</dbReference>
<dbReference type="PANTHER" id="PTHR33154:SF18">
    <property type="entry name" value="ARSENICAL RESISTANCE OPERON REPRESSOR"/>
    <property type="match status" value="1"/>
</dbReference>
<dbReference type="PROSITE" id="PS50987">
    <property type="entry name" value="HTH_ARSR_2"/>
    <property type="match status" value="1"/>
</dbReference>
<gene>
    <name evidence="6" type="ORF">MED92_12376</name>
</gene>
<dbReference type="GO" id="GO:0003700">
    <property type="term" value="F:DNA-binding transcription factor activity"/>
    <property type="evidence" value="ECO:0007669"/>
    <property type="project" value="InterPro"/>
</dbReference>
<keyword evidence="4" id="KW-0804">Transcription</keyword>
<dbReference type="SUPFAM" id="SSF46785">
    <property type="entry name" value="Winged helix' DNA-binding domain"/>
    <property type="match status" value="1"/>
</dbReference>
<proteinExistence type="predicted"/>
<keyword evidence="2" id="KW-0805">Transcription regulation</keyword>
<feature type="domain" description="HTH arsR-type" evidence="5">
    <location>
        <begin position="1"/>
        <end position="93"/>
    </location>
</feature>
<dbReference type="GO" id="GO:0046685">
    <property type="term" value="P:response to arsenic-containing substance"/>
    <property type="evidence" value="ECO:0007669"/>
    <property type="project" value="UniProtKB-KW"/>
</dbReference>
<dbReference type="AlphaFoldDB" id="A0A7U8GR72"/>
<evidence type="ECO:0000256" key="3">
    <source>
        <dbReference type="ARBA" id="ARBA00023125"/>
    </source>
</evidence>
<dbReference type="InterPro" id="IPR011991">
    <property type="entry name" value="ArsR-like_HTH"/>
</dbReference>
<dbReference type="Gene3D" id="1.10.10.10">
    <property type="entry name" value="Winged helix-like DNA-binding domain superfamily/Winged helix DNA-binding domain"/>
    <property type="match status" value="1"/>
</dbReference>
<name>A0A7U8GR72_NEPCE</name>
<evidence type="ECO:0000259" key="5">
    <source>
        <dbReference type="PROSITE" id="PS50987"/>
    </source>
</evidence>
<evidence type="ECO:0000313" key="7">
    <source>
        <dbReference type="Proteomes" id="UP000002171"/>
    </source>
</evidence>
<evidence type="ECO:0000256" key="1">
    <source>
        <dbReference type="ARBA" id="ARBA00022849"/>
    </source>
</evidence>
<dbReference type="NCBIfam" id="NF007528">
    <property type="entry name" value="PRK10141.1"/>
    <property type="match status" value="1"/>
</dbReference>
<dbReference type="Proteomes" id="UP000002171">
    <property type="component" value="Unassembled WGS sequence"/>
</dbReference>
<keyword evidence="7" id="KW-1185">Reference proteome</keyword>
<evidence type="ECO:0000256" key="2">
    <source>
        <dbReference type="ARBA" id="ARBA00023015"/>
    </source>
</evidence>
<dbReference type="NCBIfam" id="NF033788">
    <property type="entry name" value="HTH_metalloreg"/>
    <property type="match status" value="1"/>
</dbReference>
<dbReference type="CDD" id="cd00090">
    <property type="entry name" value="HTH_ARSR"/>
    <property type="match status" value="1"/>
</dbReference>
<evidence type="ECO:0000256" key="4">
    <source>
        <dbReference type="ARBA" id="ARBA00023163"/>
    </source>
</evidence>
<dbReference type="Pfam" id="PF01022">
    <property type="entry name" value="HTH_5"/>
    <property type="match status" value="1"/>
</dbReference>
<accession>A0A7U8GR72</accession>
<dbReference type="GO" id="GO:0003677">
    <property type="term" value="F:DNA binding"/>
    <property type="evidence" value="ECO:0007669"/>
    <property type="project" value="UniProtKB-KW"/>
</dbReference>
<dbReference type="InterPro" id="IPR036388">
    <property type="entry name" value="WH-like_DNA-bd_sf"/>
</dbReference>
<keyword evidence="3" id="KW-0238">DNA-binding</keyword>
<protein>
    <submittedName>
        <fullName evidence="6">Arsenical resistance operon repressor</fullName>
    </submittedName>
</protein>
<dbReference type="InterPro" id="IPR001845">
    <property type="entry name" value="HTH_ArsR_DNA-bd_dom"/>
</dbReference>
<organism evidence="6 7">
    <name type="scientific">Neptuniibacter caesariensis</name>
    <dbReference type="NCBI Taxonomy" id="207954"/>
    <lineage>
        <taxon>Bacteria</taxon>
        <taxon>Pseudomonadati</taxon>
        <taxon>Pseudomonadota</taxon>
        <taxon>Gammaproteobacteria</taxon>
        <taxon>Oceanospirillales</taxon>
        <taxon>Oceanospirillaceae</taxon>
        <taxon>Neptuniibacter</taxon>
    </lineage>
</organism>
<dbReference type="InterPro" id="IPR051081">
    <property type="entry name" value="HTH_MetalResp_TranReg"/>
</dbReference>
<dbReference type="PANTHER" id="PTHR33154">
    <property type="entry name" value="TRANSCRIPTIONAL REGULATOR, ARSR FAMILY"/>
    <property type="match status" value="1"/>
</dbReference>
<dbReference type="EMBL" id="AAOW01000029">
    <property type="protein sequence ID" value="EAR59902.1"/>
    <property type="molecule type" value="Genomic_DNA"/>
</dbReference>
<dbReference type="InterPro" id="IPR036390">
    <property type="entry name" value="WH_DNA-bd_sf"/>
</dbReference>
<comment type="caution">
    <text evidence="6">The sequence shown here is derived from an EMBL/GenBank/DDBJ whole genome shotgun (WGS) entry which is preliminary data.</text>
</comment>
<keyword evidence="1" id="KW-0059">Arsenical resistance</keyword>